<dbReference type="PANTHER" id="PTHR19446">
    <property type="entry name" value="REVERSE TRANSCRIPTASES"/>
    <property type="match status" value="1"/>
</dbReference>
<dbReference type="Proteomes" id="UP001291623">
    <property type="component" value="Unassembled WGS sequence"/>
</dbReference>
<proteinExistence type="predicted"/>
<dbReference type="EMBL" id="JAVYJV010000006">
    <property type="protein sequence ID" value="KAK4368510.1"/>
    <property type="molecule type" value="Genomic_DNA"/>
</dbReference>
<evidence type="ECO:0000313" key="1">
    <source>
        <dbReference type="EMBL" id="KAK4368510.1"/>
    </source>
</evidence>
<reference evidence="1" key="1">
    <citation type="submission" date="2023-12" db="EMBL/GenBank/DDBJ databases">
        <title>Genome assembly of Anisodus tanguticus.</title>
        <authorList>
            <person name="Wang Y.-J."/>
        </authorList>
    </citation>
    <scope>NUCLEOTIDE SEQUENCE</scope>
    <source>
        <strain evidence="1">KB-2021</strain>
        <tissue evidence="1">Leaf</tissue>
    </source>
</reference>
<comment type="caution">
    <text evidence="1">The sequence shown here is derived from an EMBL/GenBank/DDBJ whole genome shotgun (WGS) entry which is preliminary data.</text>
</comment>
<gene>
    <name evidence="1" type="ORF">RND71_012302</name>
</gene>
<keyword evidence="2" id="KW-1185">Reference proteome</keyword>
<dbReference type="AlphaFoldDB" id="A0AAE1SEX2"/>
<evidence type="ECO:0008006" key="3">
    <source>
        <dbReference type="Google" id="ProtNLM"/>
    </source>
</evidence>
<evidence type="ECO:0000313" key="2">
    <source>
        <dbReference type="Proteomes" id="UP001291623"/>
    </source>
</evidence>
<protein>
    <recommendedName>
        <fullName evidence="3">Reverse transcriptase domain-containing protein</fullName>
    </recommendedName>
</protein>
<accession>A0AAE1SEX2</accession>
<organism evidence="1 2">
    <name type="scientific">Anisodus tanguticus</name>
    <dbReference type="NCBI Taxonomy" id="243964"/>
    <lineage>
        <taxon>Eukaryota</taxon>
        <taxon>Viridiplantae</taxon>
        <taxon>Streptophyta</taxon>
        <taxon>Embryophyta</taxon>
        <taxon>Tracheophyta</taxon>
        <taxon>Spermatophyta</taxon>
        <taxon>Magnoliopsida</taxon>
        <taxon>eudicotyledons</taxon>
        <taxon>Gunneridae</taxon>
        <taxon>Pentapetalae</taxon>
        <taxon>asterids</taxon>
        <taxon>lamiids</taxon>
        <taxon>Solanales</taxon>
        <taxon>Solanaceae</taxon>
        <taxon>Solanoideae</taxon>
        <taxon>Hyoscyameae</taxon>
        <taxon>Anisodus</taxon>
    </lineage>
</organism>
<sequence>MRVCDLYHVRCIKDEDGKVLVEDVHIRRRWQSYFHKLLNEKGERDIVLGDLEQSDRHRDFGRSTIEAIHLIRKLVEHYRERKRDLHMVFIKLEKAYDKVPRKVLWRYLEVRGVPVAYTRAIKNMYDGAKTRVRTVGGDPEHFSDDIVLIDETRRRVNDKLEVWRQTLKSRGFRLSRTKTEYFLPELQRDLIEEEIEMNGEVERVVVRIVGECVLVVRRREVERRRLRLWCWSSPELWGCDSSSLVVGGVVVRWRTELL</sequence>
<name>A0AAE1SEX2_9SOLA</name>